<organism evidence="1 3">
    <name type="scientific">Didymodactylos carnosus</name>
    <dbReference type="NCBI Taxonomy" id="1234261"/>
    <lineage>
        <taxon>Eukaryota</taxon>
        <taxon>Metazoa</taxon>
        <taxon>Spiralia</taxon>
        <taxon>Gnathifera</taxon>
        <taxon>Rotifera</taxon>
        <taxon>Eurotatoria</taxon>
        <taxon>Bdelloidea</taxon>
        <taxon>Philodinida</taxon>
        <taxon>Philodinidae</taxon>
        <taxon>Didymodactylos</taxon>
    </lineage>
</organism>
<accession>A0A815RRX2</accession>
<sequence length="141" mass="16609">FLMEISLYRLMYERTKSEIGIKIPDLNEHVSISASTNLFYVNWPLYSNTNISFDIECIVPNITIFSPIQVNVSIGRLTNRKAGKYSTYNWHNETVKNHDLHEYTTRLWENRRFMIKQSFVIEKQNCSPTSIVKLIKTINCK</sequence>
<name>A0A815RRX2_9BILA</name>
<keyword evidence="3" id="KW-1185">Reference proteome</keyword>
<protein>
    <submittedName>
        <fullName evidence="1">Uncharacterized protein</fullName>
    </submittedName>
</protein>
<dbReference type="AlphaFoldDB" id="A0A815RRX2"/>
<proteinExistence type="predicted"/>
<dbReference type="Proteomes" id="UP000681722">
    <property type="component" value="Unassembled WGS sequence"/>
</dbReference>
<dbReference type="EMBL" id="CAJNOQ010021170">
    <property type="protein sequence ID" value="CAF1481820.1"/>
    <property type="molecule type" value="Genomic_DNA"/>
</dbReference>
<gene>
    <name evidence="1" type="ORF">GPM918_LOCUS35874</name>
    <name evidence="2" type="ORF">SRO942_LOCUS36598</name>
</gene>
<dbReference type="EMBL" id="CAJOBC010086652">
    <property type="protein sequence ID" value="CAF4346694.1"/>
    <property type="molecule type" value="Genomic_DNA"/>
</dbReference>
<dbReference type="Proteomes" id="UP000663829">
    <property type="component" value="Unassembled WGS sequence"/>
</dbReference>
<feature type="non-terminal residue" evidence="1">
    <location>
        <position position="1"/>
    </location>
</feature>
<evidence type="ECO:0000313" key="2">
    <source>
        <dbReference type="EMBL" id="CAF4346694.1"/>
    </source>
</evidence>
<evidence type="ECO:0000313" key="3">
    <source>
        <dbReference type="Proteomes" id="UP000663829"/>
    </source>
</evidence>
<reference evidence="1" key="1">
    <citation type="submission" date="2021-02" db="EMBL/GenBank/DDBJ databases">
        <authorList>
            <person name="Nowell W R."/>
        </authorList>
    </citation>
    <scope>NUCLEOTIDE SEQUENCE</scope>
</reference>
<evidence type="ECO:0000313" key="1">
    <source>
        <dbReference type="EMBL" id="CAF1481820.1"/>
    </source>
</evidence>
<comment type="caution">
    <text evidence="1">The sequence shown here is derived from an EMBL/GenBank/DDBJ whole genome shotgun (WGS) entry which is preliminary data.</text>
</comment>